<keyword evidence="2" id="KW-1185">Reference proteome</keyword>
<reference evidence="1 2" key="1">
    <citation type="journal article" date="2018" name="Nat. Ecol. Evol.">
        <title>Shark genomes provide insights into elasmobranch evolution and the origin of vertebrates.</title>
        <authorList>
            <person name="Hara Y"/>
            <person name="Yamaguchi K"/>
            <person name="Onimaru K"/>
            <person name="Kadota M"/>
            <person name="Koyanagi M"/>
            <person name="Keeley SD"/>
            <person name="Tatsumi K"/>
            <person name="Tanaka K"/>
            <person name="Motone F"/>
            <person name="Kageyama Y"/>
            <person name="Nozu R"/>
            <person name="Adachi N"/>
            <person name="Nishimura O"/>
            <person name="Nakagawa R"/>
            <person name="Tanegashima C"/>
            <person name="Kiyatake I"/>
            <person name="Matsumoto R"/>
            <person name="Murakumo K"/>
            <person name="Nishida K"/>
            <person name="Terakita A"/>
            <person name="Kuratani S"/>
            <person name="Sato K"/>
            <person name="Hyodo S Kuraku.S."/>
        </authorList>
    </citation>
    <scope>NUCLEOTIDE SEQUENCE [LARGE SCALE GENOMIC DNA]</scope>
</reference>
<dbReference type="InterPro" id="IPR015527">
    <property type="entry name" value="Pept_C26_g-glut_hydrolase"/>
</dbReference>
<dbReference type="EMBL" id="BEZZ01000918">
    <property type="protein sequence ID" value="GCC36956.1"/>
    <property type="molecule type" value="Genomic_DNA"/>
</dbReference>
<comment type="caution">
    <text evidence="1">The sequence shown here is derived from an EMBL/GenBank/DDBJ whole genome shotgun (WGS) entry which is preliminary data.</text>
</comment>
<evidence type="ECO:0000313" key="2">
    <source>
        <dbReference type="Proteomes" id="UP000287033"/>
    </source>
</evidence>
<evidence type="ECO:0008006" key="3">
    <source>
        <dbReference type="Google" id="ProtNLM"/>
    </source>
</evidence>
<dbReference type="Gene3D" id="3.40.50.880">
    <property type="match status" value="2"/>
</dbReference>
<protein>
    <recommendedName>
        <fullName evidence="3">Folate gamma-glutamyl hydrolase</fullName>
    </recommendedName>
</protein>
<gene>
    <name evidence="1" type="ORF">chiPu_0015456</name>
</gene>
<dbReference type="OMA" id="SALWENC"/>
<dbReference type="PANTHER" id="PTHR11315:SF0">
    <property type="entry name" value="FOLATE GAMMA-GLUTAMYL HYDROLASE"/>
    <property type="match status" value="1"/>
</dbReference>
<dbReference type="Proteomes" id="UP000287033">
    <property type="component" value="Unassembled WGS sequence"/>
</dbReference>
<proteinExistence type="predicted"/>
<dbReference type="STRING" id="137246.A0A401T2R9"/>
<dbReference type="OrthoDB" id="64220at2759"/>
<name>A0A401T2R9_CHIPU</name>
<organism evidence="1 2">
    <name type="scientific">Chiloscyllium punctatum</name>
    <name type="common">Brownbanded bambooshark</name>
    <name type="synonym">Hemiscyllium punctatum</name>
    <dbReference type="NCBI Taxonomy" id="137246"/>
    <lineage>
        <taxon>Eukaryota</taxon>
        <taxon>Metazoa</taxon>
        <taxon>Chordata</taxon>
        <taxon>Craniata</taxon>
        <taxon>Vertebrata</taxon>
        <taxon>Chondrichthyes</taxon>
        <taxon>Elasmobranchii</taxon>
        <taxon>Galeomorphii</taxon>
        <taxon>Galeoidea</taxon>
        <taxon>Orectolobiformes</taxon>
        <taxon>Hemiscylliidae</taxon>
        <taxon>Chiloscyllium</taxon>
    </lineage>
</organism>
<accession>A0A401T2R9</accession>
<dbReference type="AlphaFoldDB" id="A0A401T2R9"/>
<sequence length="211" mass="24010">MLRAAHARSPGQWAGRVSMVTGMDAAPMAAPLLVLCVSALWENCVSARLNQRPIIGVLAHESNDVIPFGKSYIPASYVKILESAGARVAPISMKLTEAEYTELLHSINGRTFKKFPKNLLQALQIRPLTGHYHYWGVSMKNFTNNKKLNNFYRILTTNMDNQRVEYVSTVEARWNFNHFSNTTEEEKALIYNYTPMYTGNISRFEQVYLID</sequence>
<dbReference type="GO" id="GO:0046900">
    <property type="term" value="P:tetrahydrofolylpolyglutamate metabolic process"/>
    <property type="evidence" value="ECO:0007669"/>
    <property type="project" value="TreeGrafter"/>
</dbReference>
<dbReference type="GO" id="GO:0034722">
    <property type="term" value="F:gamma-glutamyl-peptidase activity"/>
    <property type="evidence" value="ECO:0007669"/>
    <property type="project" value="TreeGrafter"/>
</dbReference>
<dbReference type="InterPro" id="IPR029062">
    <property type="entry name" value="Class_I_gatase-like"/>
</dbReference>
<evidence type="ECO:0000313" key="1">
    <source>
        <dbReference type="EMBL" id="GCC36956.1"/>
    </source>
</evidence>
<dbReference type="GO" id="GO:0005773">
    <property type="term" value="C:vacuole"/>
    <property type="evidence" value="ECO:0007669"/>
    <property type="project" value="TreeGrafter"/>
</dbReference>
<dbReference type="PANTHER" id="PTHR11315">
    <property type="entry name" value="PROTEASE FAMILY C26 GAMMA-GLUTAMYL HYDROLASE"/>
    <property type="match status" value="1"/>
</dbReference>